<dbReference type="GO" id="GO:0008574">
    <property type="term" value="F:plus-end-directed microtubule motor activity"/>
    <property type="evidence" value="ECO:0007669"/>
    <property type="project" value="TreeGrafter"/>
</dbReference>
<dbReference type="GO" id="GO:0005876">
    <property type="term" value="C:spindle microtubule"/>
    <property type="evidence" value="ECO:0007669"/>
    <property type="project" value="TreeGrafter"/>
</dbReference>
<evidence type="ECO:0000259" key="6">
    <source>
        <dbReference type="Pfam" id="PF10145"/>
    </source>
</evidence>
<feature type="coiled-coil region" evidence="5">
    <location>
        <begin position="22"/>
        <end position="169"/>
    </location>
</feature>
<dbReference type="GO" id="GO:0051231">
    <property type="term" value="P:spindle elongation"/>
    <property type="evidence" value="ECO:0007669"/>
    <property type="project" value="TreeGrafter"/>
</dbReference>
<evidence type="ECO:0000256" key="4">
    <source>
        <dbReference type="ARBA" id="ARBA00023212"/>
    </source>
</evidence>
<evidence type="ECO:0000313" key="8">
    <source>
        <dbReference type="Proteomes" id="UP001189143"/>
    </source>
</evidence>
<evidence type="ECO:0000256" key="5">
    <source>
        <dbReference type="SAM" id="Coils"/>
    </source>
</evidence>
<dbReference type="Proteomes" id="UP001189143">
    <property type="component" value="Unassembled WGS sequence"/>
</dbReference>
<protein>
    <submittedName>
        <fullName evidence="7">Phage tail tape measure protein</fullName>
    </submittedName>
</protein>
<feature type="coiled-coil region" evidence="5">
    <location>
        <begin position="824"/>
        <end position="892"/>
    </location>
</feature>
<reference evidence="7" key="1">
    <citation type="submission" date="2022-10" db="EMBL/GenBank/DDBJ databases">
        <authorList>
            <person name="Aires J."/>
            <person name="Mesa V."/>
        </authorList>
    </citation>
    <scope>NUCLEOTIDE SEQUENCE</scope>
    <source>
        <strain evidence="7">Clostridium neonatale JD116</strain>
    </source>
</reference>
<dbReference type="SUPFAM" id="SSF57997">
    <property type="entry name" value="Tropomyosin"/>
    <property type="match status" value="1"/>
</dbReference>
<dbReference type="PANTHER" id="PTHR47970:SF12">
    <property type="entry name" value="KINESIN FAMILY MEMBER 11"/>
    <property type="match status" value="1"/>
</dbReference>
<comment type="subcellular location">
    <subcellularLocation>
        <location evidence="1">Cytoplasm</location>
        <location evidence="1">Cytoskeleton</location>
    </subcellularLocation>
</comment>
<keyword evidence="4" id="KW-0206">Cytoskeleton</keyword>
<accession>A0AAD1YCS9</accession>
<dbReference type="Pfam" id="PF10145">
    <property type="entry name" value="PhageMin_Tail"/>
    <property type="match status" value="1"/>
</dbReference>
<proteinExistence type="predicted"/>
<dbReference type="InterPro" id="IPR047149">
    <property type="entry name" value="KIF11-like"/>
</dbReference>
<dbReference type="AlphaFoldDB" id="A0AAD1YCS9"/>
<keyword evidence="3" id="KW-0505">Motor protein</keyword>
<evidence type="ECO:0000313" key="7">
    <source>
        <dbReference type="EMBL" id="CAI3545631.1"/>
    </source>
</evidence>
<dbReference type="PANTHER" id="PTHR47970">
    <property type="entry name" value="KINESIN-LIKE PROTEIN KIF11"/>
    <property type="match status" value="1"/>
</dbReference>
<gene>
    <name evidence="7" type="ORF">CNEO2_150026</name>
</gene>
<dbReference type="GO" id="GO:0072686">
    <property type="term" value="C:mitotic spindle"/>
    <property type="evidence" value="ECO:0007669"/>
    <property type="project" value="TreeGrafter"/>
</dbReference>
<comment type="caution">
    <text evidence="7">The sequence shown here is derived from an EMBL/GenBank/DDBJ whole genome shotgun (WGS) entry which is preliminary data.</text>
</comment>
<evidence type="ECO:0000256" key="2">
    <source>
        <dbReference type="ARBA" id="ARBA00022490"/>
    </source>
</evidence>
<sequence>MADTEQLLVTLGIQDKGASKQINALNRELKYLDKEYKSASKTSKDFESSTEGLKTKLEYLQKKYDTSKAKLEAYKKKMDETTESIKEQEEKISQMKLDGIDTTKAEEQLERMKKSLRNTASEVTICENEIKGLNNQISETNKAIKDNSINDYKNNLKDLGESLERTGNKISGIAEKTNKISIATSAVIGGLSTLALNAQNDLGTLDGRLGVTGEESEKLKQVALSVYSDGFGESLGNCVDDLVTLQQNLESTKNWTDETKTSILEQMSTMNELFGTTSEELTRTLSVMQNSGLDDDIQHAMDVLTYGFQNGADYSGELLDTMREYSPQFVKLGLSSEEAMKYLITGAKNGAFNLDKVGDAMKEFSIRVVEGSQTTDDAFALLGMNTDKMMDKFAKGGDSAKGAFSEVLKSLADMKDPLEQNLVGVNLFGTMWEDLGASTVLSLADVSGGLENVNEATLKASESLQNTPAKEFEKTLREVKTQLLPLGTELLKVATVSLPSLTDSVKDVTEFLNSLDDSTKENIAKIALLTVTLGPSVSIVGKMTSGIGGLFTALSKLSPSISKAEGSVKSLNAISSVAKVNFAGLSSTILPVGIALATVGTAVYTYKQEQEALSKSVVTCKEDLGLLKSTLLELNGVHVQSREELEKSGLVYKQLGDDLGKEFKDKVNESTTAINEFNFELNKTNMDGVLTEEETNEFTNRIDNMCNAALETIKSKQTETQNEMAKTFTLDDGVIDESEQQVLEYLNKNYNTNIEEVTKLKDDVNAIYKKALEDKRGLNEEEIKDIQDKMAKIKQIELEALANNEQEQMFARNEFNNRIKQVDAEGAQELLVQQKKTLDEQNAQTLAAYDTQIDTMKVAKQKALSEEDKANADNLQKQIDAKTKERDALLQKQQETWDGYIDIVEKSNPELVGKINEYNGEILSNADIQAQKGLQYMKEHYNGLEQVTHDGWYKIKNEVDGSIEDCYMTIDENTGKITAVYNKTTGVVGGYTDDMKKKVQELGEQHETERLKINTAMGQIANSHINTKNQIISADGEIIGSLDKVTTSADGVKTGIVNINGTPMQIKTNADGVITDMTTVTDKVKAIPEKKDVTINFFQKGLDWIKQKWDSITNKSVKVDANVGKNATGTYSYTGNGLSTVDENEWELADNNNVQVLGTYSRNTLTYIPTGTEISTHMQSVQDMKYAVSEEVKKAMLNYKNNQQNIQIDYLQMAQANAQALIQILGNITPNVYVNVDSNGMITKAVDRTMDKINRQSKMKKVSKGR</sequence>
<evidence type="ECO:0000256" key="3">
    <source>
        <dbReference type="ARBA" id="ARBA00023175"/>
    </source>
</evidence>
<dbReference type="RefSeq" id="WP_317049145.1">
    <property type="nucleotide sequence ID" value="NZ_CAMRXC010000033.1"/>
</dbReference>
<keyword evidence="2" id="KW-0963">Cytoplasm</keyword>
<name>A0AAD1YCS9_9CLOT</name>
<dbReference type="InterPro" id="IPR010090">
    <property type="entry name" value="Phage_tape_meas"/>
</dbReference>
<evidence type="ECO:0000256" key="1">
    <source>
        <dbReference type="ARBA" id="ARBA00004245"/>
    </source>
</evidence>
<dbReference type="EMBL" id="CAMTCP010000066">
    <property type="protein sequence ID" value="CAI3545631.1"/>
    <property type="molecule type" value="Genomic_DNA"/>
</dbReference>
<organism evidence="7 8">
    <name type="scientific">Clostridium neonatale</name>
    <dbReference type="NCBI Taxonomy" id="137838"/>
    <lineage>
        <taxon>Bacteria</taxon>
        <taxon>Bacillati</taxon>
        <taxon>Bacillota</taxon>
        <taxon>Clostridia</taxon>
        <taxon>Eubacteriales</taxon>
        <taxon>Clostridiaceae</taxon>
        <taxon>Clostridium</taxon>
    </lineage>
</organism>
<feature type="coiled-coil region" evidence="5">
    <location>
        <begin position="769"/>
        <end position="799"/>
    </location>
</feature>
<dbReference type="Gene3D" id="1.10.287.1490">
    <property type="match status" value="1"/>
</dbReference>
<keyword evidence="5" id="KW-0175">Coiled coil</keyword>
<feature type="domain" description="Phage tail tape measure protein" evidence="6">
    <location>
        <begin position="231"/>
        <end position="429"/>
    </location>
</feature>